<organism evidence="2 3">
    <name type="scientific">Pseudoalteromonas spongiae</name>
    <dbReference type="NCBI Taxonomy" id="298657"/>
    <lineage>
        <taxon>Bacteria</taxon>
        <taxon>Pseudomonadati</taxon>
        <taxon>Pseudomonadota</taxon>
        <taxon>Gammaproteobacteria</taxon>
        <taxon>Alteromonadales</taxon>
        <taxon>Pseudoalteromonadaceae</taxon>
        <taxon>Pseudoalteromonas</taxon>
    </lineage>
</organism>
<evidence type="ECO:0000313" key="3">
    <source>
        <dbReference type="Proteomes" id="UP001382455"/>
    </source>
</evidence>
<dbReference type="PANTHER" id="PTHR12277">
    <property type="entry name" value="ALPHA/BETA HYDROLASE DOMAIN-CONTAINING PROTEIN"/>
    <property type="match status" value="1"/>
</dbReference>
<dbReference type="InterPro" id="IPR029058">
    <property type="entry name" value="AB_hydrolase_fold"/>
</dbReference>
<reference evidence="2 3" key="1">
    <citation type="submission" date="2023-12" db="EMBL/GenBank/DDBJ databases">
        <title>Friends and Foes: Symbiotic and Algicidal bacterial influence on Karenia brevis blooms.</title>
        <authorList>
            <person name="Fei C."/>
            <person name="Mohamed A.R."/>
            <person name="Booker A."/>
            <person name="Arshad M."/>
            <person name="Klass S."/>
            <person name="Ahn S."/>
            <person name="Gilbert P.M."/>
            <person name="Heil C.A."/>
            <person name="Martinez J.M."/>
            <person name="Amin S.A."/>
        </authorList>
    </citation>
    <scope>NUCLEOTIDE SEQUENCE [LARGE SCALE GENOMIC DNA]</scope>
    <source>
        <strain evidence="2 3">CE15</strain>
    </source>
</reference>
<accession>A0ABU8EXR0</accession>
<dbReference type="GO" id="GO:0016787">
    <property type="term" value="F:hydrolase activity"/>
    <property type="evidence" value="ECO:0007669"/>
    <property type="project" value="UniProtKB-KW"/>
</dbReference>
<evidence type="ECO:0000259" key="1">
    <source>
        <dbReference type="Pfam" id="PF12146"/>
    </source>
</evidence>
<dbReference type="Proteomes" id="UP001382455">
    <property type="component" value="Unassembled WGS sequence"/>
</dbReference>
<protein>
    <submittedName>
        <fullName evidence="2">Alpha/beta fold hydrolase</fullName>
    </submittedName>
</protein>
<dbReference type="PANTHER" id="PTHR12277:SF81">
    <property type="entry name" value="PROTEIN ABHD13"/>
    <property type="match status" value="1"/>
</dbReference>
<dbReference type="PROSITE" id="PS51257">
    <property type="entry name" value="PROKAR_LIPOPROTEIN"/>
    <property type="match status" value="1"/>
</dbReference>
<dbReference type="EMBL" id="JBAWKS010000002">
    <property type="protein sequence ID" value="MEI4551769.1"/>
    <property type="molecule type" value="Genomic_DNA"/>
</dbReference>
<dbReference type="InterPro" id="IPR022742">
    <property type="entry name" value="Hydrolase_4"/>
</dbReference>
<proteinExistence type="predicted"/>
<evidence type="ECO:0000313" key="2">
    <source>
        <dbReference type="EMBL" id="MEI4551769.1"/>
    </source>
</evidence>
<dbReference type="Gene3D" id="3.40.50.1820">
    <property type="entry name" value="alpha/beta hydrolase"/>
    <property type="match status" value="1"/>
</dbReference>
<keyword evidence="2" id="KW-0378">Hydrolase</keyword>
<feature type="domain" description="Serine aminopeptidase S33" evidence="1">
    <location>
        <begin position="61"/>
        <end position="170"/>
    </location>
</feature>
<gene>
    <name evidence="2" type="ORF">WAE96_18985</name>
</gene>
<keyword evidence="3" id="KW-1185">Reference proteome</keyword>
<dbReference type="Pfam" id="PF12146">
    <property type="entry name" value="Hydrolase_4"/>
    <property type="match status" value="1"/>
</dbReference>
<comment type="caution">
    <text evidence="2">The sequence shown here is derived from an EMBL/GenBank/DDBJ whole genome shotgun (WGS) entry which is preliminary data.</text>
</comment>
<name>A0ABU8EXR0_9GAMM</name>
<dbReference type="SUPFAM" id="SSF53474">
    <property type="entry name" value="alpha/beta-Hydrolases"/>
    <property type="match status" value="1"/>
</dbReference>
<sequence length="285" mass="31836">MKWLILGALLFLQGCSSNYFLYSPNDKIVFSKDDFSHPVKDSFIRSRSGNTLHLQHHLSDNPQGLVIHFHGNRGNLSQTVEKVVWLVDEGYDVMLVDYSGYGLSNGKPTRENLALDAQTVFEISHGLAHQHKVIVATSMGGAIALDGLAKSKLERYFDLLVIDSSFESYQNLARDVVANVPIAKWFSSRIPALVSDERSPASNIKQIVNIDTIIAHCNDDRLIPITRGKALYQVAGNNSQFWQFNGCRHARTFTDEFPNNQQRLLAHIRKNRGASLVASNTLTSP</sequence>
<dbReference type="RefSeq" id="WP_336436687.1">
    <property type="nucleotide sequence ID" value="NZ_JBAWKS010000002.1"/>
</dbReference>